<feature type="region of interest" description="Disordered" evidence="1">
    <location>
        <begin position="224"/>
        <end position="249"/>
    </location>
</feature>
<feature type="compositionally biased region" description="Polar residues" evidence="1">
    <location>
        <begin position="128"/>
        <end position="138"/>
    </location>
</feature>
<name>A0A4C1WG51_EUMVA</name>
<accession>A0A4C1WG51</accession>
<evidence type="ECO:0000313" key="2">
    <source>
        <dbReference type="EMBL" id="GBP50131.1"/>
    </source>
</evidence>
<feature type="compositionally biased region" description="Polar residues" evidence="1">
    <location>
        <begin position="240"/>
        <end position="249"/>
    </location>
</feature>
<dbReference type="Proteomes" id="UP000299102">
    <property type="component" value="Unassembled WGS sequence"/>
</dbReference>
<feature type="compositionally biased region" description="Basic and acidic residues" evidence="1">
    <location>
        <begin position="112"/>
        <end position="125"/>
    </location>
</feature>
<proteinExistence type="predicted"/>
<organism evidence="2 3">
    <name type="scientific">Eumeta variegata</name>
    <name type="common">Bagworm moth</name>
    <name type="synonym">Eumeta japonica</name>
    <dbReference type="NCBI Taxonomy" id="151549"/>
    <lineage>
        <taxon>Eukaryota</taxon>
        <taxon>Metazoa</taxon>
        <taxon>Ecdysozoa</taxon>
        <taxon>Arthropoda</taxon>
        <taxon>Hexapoda</taxon>
        <taxon>Insecta</taxon>
        <taxon>Pterygota</taxon>
        <taxon>Neoptera</taxon>
        <taxon>Endopterygota</taxon>
        <taxon>Lepidoptera</taxon>
        <taxon>Glossata</taxon>
        <taxon>Ditrysia</taxon>
        <taxon>Tineoidea</taxon>
        <taxon>Psychidae</taxon>
        <taxon>Oiketicinae</taxon>
        <taxon>Eumeta</taxon>
    </lineage>
</organism>
<dbReference type="OrthoDB" id="6379319at2759"/>
<feature type="compositionally biased region" description="Polar residues" evidence="1">
    <location>
        <begin position="344"/>
        <end position="354"/>
    </location>
</feature>
<protein>
    <submittedName>
        <fullName evidence="2">Uncharacterized protein</fullName>
    </submittedName>
</protein>
<dbReference type="EMBL" id="BGZK01000559">
    <property type="protein sequence ID" value="GBP50131.1"/>
    <property type="molecule type" value="Genomic_DNA"/>
</dbReference>
<evidence type="ECO:0000256" key="1">
    <source>
        <dbReference type="SAM" id="MobiDB-lite"/>
    </source>
</evidence>
<feature type="compositionally biased region" description="Basic and acidic residues" evidence="1">
    <location>
        <begin position="90"/>
        <end position="102"/>
    </location>
</feature>
<reference evidence="2 3" key="1">
    <citation type="journal article" date="2019" name="Commun. Biol.">
        <title>The bagworm genome reveals a unique fibroin gene that provides high tensile strength.</title>
        <authorList>
            <person name="Kono N."/>
            <person name="Nakamura H."/>
            <person name="Ohtoshi R."/>
            <person name="Tomita M."/>
            <person name="Numata K."/>
            <person name="Arakawa K."/>
        </authorList>
    </citation>
    <scope>NUCLEOTIDE SEQUENCE [LARGE SCALE GENOMIC DNA]</scope>
</reference>
<feature type="region of interest" description="Disordered" evidence="1">
    <location>
        <begin position="62"/>
        <end position="182"/>
    </location>
</feature>
<comment type="caution">
    <text evidence="2">The sequence shown here is derived from an EMBL/GenBank/DDBJ whole genome shotgun (WGS) entry which is preliminary data.</text>
</comment>
<sequence length="450" mass="50156">MQSYFVAGQKDKPFVSEEEMQLRTPRPDILSVPPNNNYYDGLREAESKFSVHPGNSIVGVADTITNDDANGLDSGKRPYRPPASWSTKKTIVDKQRSDTRIDEDQEINVGSDDNKGSATRLDRDSLTGAASQEPNPTFRTLPKKPVQRLVGTAALPNLDFVPPPVQRTSTAQNSRSEDSQNDVKINVQKSDSVVDFINRFDPDSVDVDAAVRTTSEIIDINEQLPTSSDISTEEERTPRKNNNIDGNFNILQDSKSKNFATNSRFNTVNLKPTLEFDSLQVKHDENRNHNDESKIKEPERVLLPPKINNSELPSTTMGPPVYYEWKWAVPAFDLEPPKQTNATRTIQNRSTTDGVSPPSNPFGQVTRATPKDVDVVPSNTEYNISSYIVPDFVFPLDESHSLYDKDDAQTSFQVKIAKPGQFSYGENPACPHCHPAYLTPGSCEPCIVKR</sequence>
<feature type="region of interest" description="Disordered" evidence="1">
    <location>
        <begin position="344"/>
        <end position="367"/>
    </location>
</feature>
<gene>
    <name evidence="2" type="ORF">EVAR_42812_1</name>
</gene>
<keyword evidence="3" id="KW-1185">Reference proteome</keyword>
<evidence type="ECO:0000313" key="3">
    <source>
        <dbReference type="Proteomes" id="UP000299102"/>
    </source>
</evidence>
<dbReference type="AlphaFoldDB" id="A0A4C1WG51"/>